<reference evidence="1 2" key="1">
    <citation type="submission" date="2019-12" db="EMBL/GenBank/DDBJ databases">
        <authorList>
            <person name="Alioto T."/>
            <person name="Alioto T."/>
            <person name="Gomez Garrido J."/>
        </authorList>
    </citation>
    <scope>NUCLEOTIDE SEQUENCE [LARGE SCALE GENOMIC DNA]</scope>
</reference>
<evidence type="ECO:0000313" key="1">
    <source>
        <dbReference type="EMBL" id="CAA3008720.1"/>
    </source>
</evidence>
<proteinExistence type="predicted"/>
<organism evidence="1 2">
    <name type="scientific">Olea europaea subsp. europaea</name>
    <dbReference type="NCBI Taxonomy" id="158383"/>
    <lineage>
        <taxon>Eukaryota</taxon>
        <taxon>Viridiplantae</taxon>
        <taxon>Streptophyta</taxon>
        <taxon>Embryophyta</taxon>
        <taxon>Tracheophyta</taxon>
        <taxon>Spermatophyta</taxon>
        <taxon>Magnoliopsida</taxon>
        <taxon>eudicotyledons</taxon>
        <taxon>Gunneridae</taxon>
        <taxon>Pentapetalae</taxon>
        <taxon>asterids</taxon>
        <taxon>lamiids</taxon>
        <taxon>Lamiales</taxon>
        <taxon>Oleaceae</taxon>
        <taxon>Oleeae</taxon>
        <taxon>Olea</taxon>
    </lineage>
</organism>
<keyword evidence="2" id="KW-1185">Reference proteome</keyword>
<dbReference type="Proteomes" id="UP000594638">
    <property type="component" value="Unassembled WGS sequence"/>
</dbReference>
<gene>
    <name evidence="1" type="ORF">OLEA9_A008396</name>
</gene>
<accession>A0A8S0TYK3</accession>
<dbReference type="Gramene" id="OE9A008396T1">
    <property type="protein sequence ID" value="OE9A008396C1"/>
    <property type="gene ID" value="OE9A008396"/>
</dbReference>
<dbReference type="AlphaFoldDB" id="A0A8S0TYK3"/>
<evidence type="ECO:0000313" key="2">
    <source>
        <dbReference type="Proteomes" id="UP000594638"/>
    </source>
</evidence>
<name>A0A8S0TYK3_OLEEU</name>
<comment type="caution">
    <text evidence="1">The sequence shown here is derived from an EMBL/GenBank/DDBJ whole genome shotgun (WGS) entry which is preliminary data.</text>
</comment>
<protein>
    <submittedName>
        <fullName evidence="1">Uncharacterized protein</fullName>
    </submittedName>
</protein>
<sequence>MVMSVAVMLVVSNGRVWRRWKTKRKVWRRILIYILFDHVDQKGINMYILGTPNLWFVRHREGFHFESMETTLFMEV</sequence>
<dbReference type="EMBL" id="CACTIH010007304">
    <property type="protein sequence ID" value="CAA3008720.1"/>
    <property type="molecule type" value="Genomic_DNA"/>
</dbReference>